<name>A0ACB8TT49_9APHY</name>
<protein>
    <submittedName>
        <fullName evidence="1">Uncharacterized protein</fullName>
    </submittedName>
</protein>
<evidence type="ECO:0000313" key="2">
    <source>
        <dbReference type="Proteomes" id="UP001055072"/>
    </source>
</evidence>
<proteinExistence type="predicted"/>
<keyword evidence="2" id="KW-1185">Reference proteome</keyword>
<accession>A0ACB8TT49</accession>
<organism evidence="1 2">
    <name type="scientific">Irpex rosettiformis</name>
    <dbReference type="NCBI Taxonomy" id="378272"/>
    <lineage>
        <taxon>Eukaryota</taxon>
        <taxon>Fungi</taxon>
        <taxon>Dikarya</taxon>
        <taxon>Basidiomycota</taxon>
        <taxon>Agaricomycotina</taxon>
        <taxon>Agaricomycetes</taxon>
        <taxon>Polyporales</taxon>
        <taxon>Irpicaceae</taxon>
        <taxon>Irpex</taxon>
    </lineage>
</organism>
<evidence type="ECO:0000313" key="1">
    <source>
        <dbReference type="EMBL" id="KAI0085155.1"/>
    </source>
</evidence>
<gene>
    <name evidence="1" type="ORF">BDY19DRAFT_897240</name>
</gene>
<dbReference type="EMBL" id="MU274934">
    <property type="protein sequence ID" value="KAI0085155.1"/>
    <property type="molecule type" value="Genomic_DNA"/>
</dbReference>
<comment type="caution">
    <text evidence="1">The sequence shown here is derived from an EMBL/GenBank/DDBJ whole genome shotgun (WGS) entry which is preliminary data.</text>
</comment>
<sequence>MKEAGVKPNTETYDHILRACGDIAAQAEAWAVFEDMISVGAIPTRNTFHQLLYTMRYSRLDHTYDVLKLMDEHNVAKNETTYEFVICRLIQQENLELGLQWLAEMSKEDLSPTMKTIQSLVQLAADKGHARLAIELAVNFEQSTPRILEASAWYHCLIAAADSLYPDGVVYAWDKVVHAMRIPLDEGCCQAVLHTAGRNGLKDLALEAIRQLKAIGVTWKEHHFAPLVEAFCRAGDIREGFASLSLIRQYGVDPTLETAYPIFQAISQSDEKVDEAWGILEELKNEGRTIDVVAYNSLIQACVAIGDLQRSLGTYKAASDLGVKPDIETFNLLLSACIAAEHRELGDRLLTEMREANIRPNERTYERLIVLCLTQATYEDAFYYLEEMKTVKLKPSQAIYEAIIRKCVFVGDTRYKLAVEEMTENGYEVSKKLQEFIDNGGQTPKDRVQKNRSR</sequence>
<reference evidence="1" key="1">
    <citation type="journal article" date="2021" name="Environ. Microbiol.">
        <title>Gene family expansions and transcriptome signatures uncover fungal adaptations to wood decay.</title>
        <authorList>
            <person name="Hage H."/>
            <person name="Miyauchi S."/>
            <person name="Viragh M."/>
            <person name="Drula E."/>
            <person name="Min B."/>
            <person name="Chaduli D."/>
            <person name="Navarro D."/>
            <person name="Favel A."/>
            <person name="Norest M."/>
            <person name="Lesage-Meessen L."/>
            <person name="Balint B."/>
            <person name="Merenyi Z."/>
            <person name="de Eugenio L."/>
            <person name="Morin E."/>
            <person name="Martinez A.T."/>
            <person name="Baldrian P."/>
            <person name="Stursova M."/>
            <person name="Martinez M.J."/>
            <person name="Novotny C."/>
            <person name="Magnuson J.K."/>
            <person name="Spatafora J.W."/>
            <person name="Maurice S."/>
            <person name="Pangilinan J."/>
            <person name="Andreopoulos W."/>
            <person name="LaButti K."/>
            <person name="Hundley H."/>
            <person name="Na H."/>
            <person name="Kuo A."/>
            <person name="Barry K."/>
            <person name="Lipzen A."/>
            <person name="Henrissat B."/>
            <person name="Riley R."/>
            <person name="Ahrendt S."/>
            <person name="Nagy L.G."/>
            <person name="Grigoriev I.V."/>
            <person name="Martin F."/>
            <person name="Rosso M.N."/>
        </authorList>
    </citation>
    <scope>NUCLEOTIDE SEQUENCE</scope>
    <source>
        <strain evidence="1">CBS 384.51</strain>
    </source>
</reference>
<dbReference type="Proteomes" id="UP001055072">
    <property type="component" value="Unassembled WGS sequence"/>
</dbReference>